<dbReference type="Pfam" id="PF07645">
    <property type="entry name" value="EGF_CA"/>
    <property type="match status" value="3"/>
</dbReference>
<accession>A0ABD1J686</accession>
<feature type="domain" description="EGF-like" evidence="9">
    <location>
        <begin position="132"/>
        <end position="168"/>
    </location>
</feature>
<dbReference type="Pfam" id="PF25387">
    <property type="entry name" value="ADGRF3_N"/>
    <property type="match status" value="2"/>
</dbReference>
<evidence type="ECO:0000256" key="6">
    <source>
        <dbReference type="ARBA" id="ARBA00023180"/>
    </source>
</evidence>
<dbReference type="PANTHER" id="PTHR24039:SF28">
    <property type="entry name" value="EGF-LIKE DOMAIN-CONTAINING PROTEIN"/>
    <property type="match status" value="1"/>
</dbReference>
<dbReference type="InterPro" id="IPR001881">
    <property type="entry name" value="EGF-like_Ca-bd_dom"/>
</dbReference>
<dbReference type="PROSITE" id="PS01187">
    <property type="entry name" value="EGF_CA"/>
    <property type="match status" value="2"/>
</dbReference>
<evidence type="ECO:0000313" key="10">
    <source>
        <dbReference type="EMBL" id="KAL2082045.1"/>
    </source>
</evidence>
<keyword evidence="11" id="KW-1185">Reference proteome</keyword>
<sequence>MEHHNKELSKRVGQQVARVQNPDKTLPSATAVNETETSFGYELDVTVNLTSAGDVDKLRNILDNQSYPIIISQQVEITQINITTDINECDLDPCGLNSTCSNTIGSYNCSCWKGYAPTNTSISISTSNPCIDINECDWDPCGLNSNCSNTIGNYNCSCWTGYSPTNSSLPISSSNPCKGPATLYKFEIEVGTLDADQVKTELSALDLPVPLSEDTEISQINITTVCYSNSSGYRCVCEEQYAWPHENCITYGACDDSSGGTCGCINGLPREGQLCQRDMNECDLDPCGLNSTCSNTIGSYNCSCWKGYAPRNTSLSISTSNPCIGPATLYKFEIEVGTLDADQVKTELSALDLPVPLSEDTEISQINITTVCNSNSSGYRCVCEEQYAWPHENCITYGACDDSSGGTCGCINGLPREGQLCQRGKYGS</sequence>
<feature type="compositionally biased region" description="Basic and acidic residues" evidence="8">
    <location>
        <begin position="1"/>
        <end position="10"/>
    </location>
</feature>
<keyword evidence="4" id="KW-0106">Calcium</keyword>
<gene>
    <name evidence="10" type="ORF">ACEWY4_021863</name>
</gene>
<name>A0ABD1J686_9TELE</name>
<protein>
    <recommendedName>
        <fullName evidence="9">EGF-like domain-containing protein</fullName>
    </recommendedName>
</protein>
<dbReference type="Proteomes" id="UP001591681">
    <property type="component" value="Unassembled WGS sequence"/>
</dbReference>
<dbReference type="AlphaFoldDB" id="A0ABD1J686"/>
<dbReference type="InterPro" id="IPR000742">
    <property type="entry name" value="EGF"/>
</dbReference>
<evidence type="ECO:0000259" key="9">
    <source>
        <dbReference type="PROSITE" id="PS50026"/>
    </source>
</evidence>
<dbReference type="SMART" id="SM00179">
    <property type="entry name" value="EGF_CA"/>
    <property type="match status" value="3"/>
</dbReference>
<dbReference type="SUPFAM" id="SSF57196">
    <property type="entry name" value="EGF/Laminin"/>
    <property type="match status" value="3"/>
</dbReference>
<dbReference type="PANTHER" id="PTHR24039">
    <property type="entry name" value="FIBRILLIN-RELATED"/>
    <property type="match status" value="1"/>
</dbReference>
<feature type="domain" description="EGF-like" evidence="9">
    <location>
        <begin position="278"/>
        <end position="314"/>
    </location>
</feature>
<evidence type="ECO:0000256" key="5">
    <source>
        <dbReference type="ARBA" id="ARBA00023157"/>
    </source>
</evidence>
<evidence type="ECO:0000256" key="2">
    <source>
        <dbReference type="ARBA" id="ARBA00022729"/>
    </source>
</evidence>
<dbReference type="SMART" id="SM00181">
    <property type="entry name" value="EGF"/>
    <property type="match status" value="3"/>
</dbReference>
<feature type="region of interest" description="Disordered" evidence="8">
    <location>
        <begin position="1"/>
        <end position="31"/>
    </location>
</feature>
<evidence type="ECO:0000256" key="8">
    <source>
        <dbReference type="SAM" id="MobiDB-lite"/>
    </source>
</evidence>
<dbReference type="Gene3D" id="2.10.25.10">
    <property type="entry name" value="Laminin"/>
    <property type="match status" value="3"/>
</dbReference>
<evidence type="ECO:0000256" key="4">
    <source>
        <dbReference type="ARBA" id="ARBA00022837"/>
    </source>
</evidence>
<dbReference type="PROSITE" id="PS00010">
    <property type="entry name" value="ASX_HYDROXYL"/>
    <property type="match status" value="3"/>
</dbReference>
<dbReference type="PROSITE" id="PS50026">
    <property type="entry name" value="EGF_3"/>
    <property type="match status" value="3"/>
</dbReference>
<comment type="caution">
    <text evidence="10">The sequence shown here is derived from an EMBL/GenBank/DDBJ whole genome shotgun (WGS) entry which is preliminary data.</text>
</comment>
<evidence type="ECO:0000256" key="7">
    <source>
        <dbReference type="PROSITE-ProRule" id="PRU00076"/>
    </source>
</evidence>
<keyword evidence="2" id="KW-0732">Signal</keyword>
<evidence type="ECO:0000256" key="3">
    <source>
        <dbReference type="ARBA" id="ARBA00022737"/>
    </source>
</evidence>
<proteinExistence type="predicted"/>
<dbReference type="InterPro" id="IPR000152">
    <property type="entry name" value="EGF-type_Asp/Asn_hydroxyl_site"/>
</dbReference>
<keyword evidence="6" id="KW-0325">Glycoprotein</keyword>
<keyword evidence="3" id="KW-0677">Repeat</keyword>
<dbReference type="InterPro" id="IPR018097">
    <property type="entry name" value="EGF_Ca-bd_CS"/>
</dbReference>
<evidence type="ECO:0000313" key="11">
    <source>
        <dbReference type="Proteomes" id="UP001591681"/>
    </source>
</evidence>
<comment type="caution">
    <text evidence="7">Lacks conserved residue(s) required for the propagation of feature annotation.</text>
</comment>
<dbReference type="EMBL" id="JBHFQA010000019">
    <property type="protein sequence ID" value="KAL2082045.1"/>
    <property type="molecule type" value="Genomic_DNA"/>
</dbReference>
<evidence type="ECO:0000256" key="1">
    <source>
        <dbReference type="ARBA" id="ARBA00022536"/>
    </source>
</evidence>
<dbReference type="FunFam" id="2.10.25.10:FF:000038">
    <property type="entry name" value="Fibrillin 2"/>
    <property type="match status" value="1"/>
</dbReference>
<keyword evidence="1 7" id="KW-0245">EGF-like domain</keyword>
<dbReference type="GO" id="GO:0030855">
    <property type="term" value="P:epithelial cell differentiation"/>
    <property type="evidence" value="ECO:0007669"/>
    <property type="project" value="UniProtKB-ARBA"/>
</dbReference>
<organism evidence="10 11">
    <name type="scientific">Coilia grayii</name>
    <name type="common">Gray's grenadier anchovy</name>
    <dbReference type="NCBI Taxonomy" id="363190"/>
    <lineage>
        <taxon>Eukaryota</taxon>
        <taxon>Metazoa</taxon>
        <taxon>Chordata</taxon>
        <taxon>Craniata</taxon>
        <taxon>Vertebrata</taxon>
        <taxon>Euteleostomi</taxon>
        <taxon>Actinopterygii</taxon>
        <taxon>Neopterygii</taxon>
        <taxon>Teleostei</taxon>
        <taxon>Clupei</taxon>
        <taxon>Clupeiformes</taxon>
        <taxon>Clupeoidei</taxon>
        <taxon>Engraulidae</taxon>
        <taxon>Coilinae</taxon>
        <taxon>Coilia</taxon>
    </lineage>
</organism>
<dbReference type="InterPro" id="IPR049883">
    <property type="entry name" value="NOTCH1_EGF-like"/>
</dbReference>
<dbReference type="CDD" id="cd00054">
    <property type="entry name" value="EGF_CA"/>
    <property type="match status" value="3"/>
</dbReference>
<reference evidence="10 11" key="1">
    <citation type="submission" date="2024-09" db="EMBL/GenBank/DDBJ databases">
        <title>A chromosome-level genome assembly of Gray's grenadier anchovy, Coilia grayii.</title>
        <authorList>
            <person name="Fu Z."/>
        </authorList>
    </citation>
    <scope>NUCLEOTIDE SEQUENCE [LARGE SCALE GENOMIC DNA]</scope>
    <source>
        <strain evidence="10">G4</strain>
        <tissue evidence="10">Muscle</tissue>
    </source>
</reference>
<dbReference type="InterPro" id="IPR057400">
    <property type="entry name" value="ADGRF3/5_N"/>
</dbReference>
<keyword evidence="5" id="KW-1015">Disulfide bond</keyword>
<feature type="domain" description="EGF-like" evidence="9">
    <location>
        <begin position="85"/>
        <end position="121"/>
    </location>
</feature>